<dbReference type="EMBL" id="LAZR01060828">
    <property type="protein sequence ID" value="KKK64871.1"/>
    <property type="molecule type" value="Genomic_DNA"/>
</dbReference>
<feature type="non-terminal residue" evidence="1">
    <location>
        <position position="135"/>
    </location>
</feature>
<comment type="caution">
    <text evidence="1">The sequence shown here is derived from an EMBL/GenBank/DDBJ whole genome shotgun (WGS) entry which is preliminary data.</text>
</comment>
<evidence type="ECO:0000313" key="1">
    <source>
        <dbReference type="EMBL" id="KKK64871.1"/>
    </source>
</evidence>
<gene>
    <name evidence="1" type="ORF">LCGC14_2979860</name>
</gene>
<accession>A0A0F8ZY46</accession>
<sequence length="135" mass="14387">MATKQFPKTWPPLVIREFTDIKKAYIIVRDLVRSLDDLRKKILEVGNDHAALIDFSISATDGITSGTTQTQAGATALTSRFNRVATHGNVDDGVKLPTALAGKEVIILNDTAVADLQVWPATDDAIEGAAADAVG</sequence>
<name>A0A0F8ZY46_9ZZZZ</name>
<organism evidence="1">
    <name type="scientific">marine sediment metagenome</name>
    <dbReference type="NCBI Taxonomy" id="412755"/>
    <lineage>
        <taxon>unclassified sequences</taxon>
        <taxon>metagenomes</taxon>
        <taxon>ecological metagenomes</taxon>
    </lineage>
</organism>
<reference evidence="1" key="1">
    <citation type="journal article" date="2015" name="Nature">
        <title>Complex archaea that bridge the gap between prokaryotes and eukaryotes.</title>
        <authorList>
            <person name="Spang A."/>
            <person name="Saw J.H."/>
            <person name="Jorgensen S.L."/>
            <person name="Zaremba-Niedzwiedzka K."/>
            <person name="Martijn J."/>
            <person name="Lind A.E."/>
            <person name="van Eijk R."/>
            <person name="Schleper C."/>
            <person name="Guy L."/>
            <person name="Ettema T.J."/>
        </authorList>
    </citation>
    <scope>NUCLEOTIDE SEQUENCE</scope>
</reference>
<protein>
    <submittedName>
        <fullName evidence="1">Uncharacterized protein</fullName>
    </submittedName>
</protein>
<proteinExistence type="predicted"/>
<dbReference type="AlphaFoldDB" id="A0A0F8ZY46"/>